<name>A0A2K2CJW7_BRADI</name>
<dbReference type="GO" id="GO:0004674">
    <property type="term" value="F:protein serine/threonine kinase activity"/>
    <property type="evidence" value="ECO:0007669"/>
    <property type="project" value="UniProtKB-KW"/>
</dbReference>
<keyword evidence="3" id="KW-0547">Nucleotide-binding</keyword>
<reference evidence="9" key="2">
    <citation type="submission" date="2017-06" db="EMBL/GenBank/DDBJ databases">
        <title>WGS assembly of Brachypodium distachyon.</title>
        <authorList>
            <consortium name="The International Brachypodium Initiative"/>
            <person name="Lucas S."/>
            <person name="Harmon-Smith M."/>
            <person name="Lail K."/>
            <person name="Tice H."/>
            <person name="Grimwood J."/>
            <person name="Bruce D."/>
            <person name="Barry K."/>
            <person name="Shu S."/>
            <person name="Lindquist E."/>
            <person name="Wang M."/>
            <person name="Pitluck S."/>
            <person name="Vogel J.P."/>
            <person name="Garvin D.F."/>
            <person name="Mockler T.C."/>
            <person name="Schmutz J."/>
            <person name="Rokhsar D."/>
            <person name="Bevan M.W."/>
        </authorList>
    </citation>
    <scope>NUCLEOTIDE SEQUENCE</scope>
    <source>
        <strain evidence="9">Bd21</strain>
    </source>
</reference>
<dbReference type="SMART" id="SM00220">
    <property type="entry name" value="S_TKc"/>
    <property type="match status" value="1"/>
</dbReference>
<dbReference type="InterPro" id="IPR045274">
    <property type="entry name" value="WAK-like"/>
</dbReference>
<feature type="chain" id="PRO_5033311478" description="Protein kinase domain-containing protein" evidence="7">
    <location>
        <begin position="25"/>
        <end position="631"/>
    </location>
</feature>
<dbReference type="Gene3D" id="1.10.510.10">
    <property type="entry name" value="Transferase(Phosphotransferase) domain 1"/>
    <property type="match status" value="1"/>
</dbReference>
<evidence type="ECO:0000256" key="4">
    <source>
        <dbReference type="ARBA" id="ARBA00022840"/>
    </source>
</evidence>
<dbReference type="Pfam" id="PF00069">
    <property type="entry name" value="Pkinase"/>
    <property type="match status" value="1"/>
</dbReference>
<proteinExistence type="predicted"/>
<dbReference type="SMART" id="SM00181">
    <property type="entry name" value="EGF"/>
    <property type="match status" value="2"/>
</dbReference>
<keyword evidence="6" id="KW-0812">Transmembrane</keyword>
<dbReference type="GO" id="GO:0005509">
    <property type="term" value="F:calcium ion binding"/>
    <property type="evidence" value="ECO:0007669"/>
    <property type="project" value="InterPro"/>
</dbReference>
<dbReference type="InParanoid" id="A0A2K2CJW7"/>
<dbReference type="Proteomes" id="UP000008810">
    <property type="component" value="Chromosome 4"/>
</dbReference>
<dbReference type="OrthoDB" id="593082at2759"/>
<keyword evidence="1" id="KW-0418">Kinase</keyword>
<evidence type="ECO:0000256" key="7">
    <source>
        <dbReference type="SAM" id="SignalP"/>
    </source>
</evidence>
<evidence type="ECO:0000256" key="6">
    <source>
        <dbReference type="SAM" id="Phobius"/>
    </source>
</evidence>
<dbReference type="Gene3D" id="3.30.200.20">
    <property type="entry name" value="Phosphorylase Kinase, domain 1"/>
    <property type="match status" value="2"/>
</dbReference>
<dbReference type="PANTHER" id="PTHR27005">
    <property type="entry name" value="WALL-ASSOCIATED RECEPTOR KINASE-LIKE 21"/>
    <property type="match status" value="1"/>
</dbReference>
<evidence type="ECO:0000313" key="10">
    <source>
        <dbReference type="EnsemblPlants" id="PNT62317"/>
    </source>
</evidence>
<dbReference type="InterPro" id="IPR011009">
    <property type="entry name" value="Kinase-like_dom_sf"/>
</dbReference>
<keyword evidence="2" id="KW-0808">Transferase</keyword>
<dbReference type="FunFam" id="2.10.25.10:FF:000704">
    <property type="entry name" value="Os12g0614800 protein"/>
    <property type="match status" value="1"/>
</dbReference>
<dbReference type="PROSITE" id="PS01187">
    <property type="entry name" value="EGF_CA"/>
    <property type="match status" value="1"/>
</dbReference>
<keyword evidence="7" id="KW-0732">Signal</keyword>
<dbReference type="InterPro" id="IPR001881">
    <property type="entry name" value="EGF-like_Ca-bd_dom"/>
</dbReference>
<evidence type="ECO:0000313" key="11">
    <source>
        <dbReference type="Proteomes" id="UP000008810"/>
    </source>
</evidence>
<dbReference type="EnsemblPlants" id="PNT62317">
    <property type="protein sequence ID" value="PNT62317"/>
    <property type="gene ID" value="BRADI_4g01661v3"/>
</dbReference>
<dbReference type="GO" id="GO:0007166">
    <property type="term" value="P:cell surface receptor signaling pathway"/>
    <property type="evidence" value="ECO:0000318"/>
    <property type="project" value="GO_Central"/>
</dbReference>
<protein>
    <recommendedName>
        <fullName evidence="8">Protein kinase domain-containing protein</fullName>
    </recommendedName>
</protein>
<dbReference type="InterPro" id="IPR018097">
    <property type="entry name" value="EGF_Ca-bd_CS"/>
</dbReference>
<keyword evidence="6" id="KW-1133">Transmembrane helix</keyword>
<reference evidence="9 10" key="1">
    <citation type="journal article" date="2010" name="Nature">
        <title>Genome sequencing and analysis of the model grass Brachypodium distachyon.</title>
        <authorList>
            <consortium name="International Brachypodium Initiative"/>
        </authorList>
    </citation>
    <scope>NUCLEOTIDE SEQUENCE [LARGE SCALE GENOMIC DNA]</scope>
    <source>
        <strain evidence="9 10">Bd21</strain>
    </source>
</reference>
<dbReference type="ExpressionAtlas" id="A0A2K2CJW7">
    <property type="expression patterns" value="baseline and differential"/>
</dbReference>
<accession>A0A2K2CJW7</accession>
<keyword evidence="4" id="KW-0067">ATP-binding</keyword>
<evidence type="ECO:0000313" key="9">
    <source>
        <dbReference type="EMBL" id="PNT62317.1"/>
    </source>
</evidence>
<dbReference type="PROSITE" id="PS50011">
    <property type="entry name" value="PROTEIN_KINASE_DOM"/>
    <property type="match status" value="1"/>
</dbReference>
<dbReference type="EMBL" id="CM000883">
    <property type="protein sequence ID" value="PNT62317.1"/>
    <property type="molecule type" value="Genomic_DNA"/>
</dbReference>
<feature type="domain" description="Protein kinase" evidence="8">
    <location>
        <begin position="292"/>
        <end position="581"/>
    </location>
</feature>
<keyword evidence="6" id="KW-0472">Membrane</keyword>
<dbReference type="PROSITE" id="PS00108">
    <property type="entry name" value="PROTEIN_KINASE_ST"/>
    <property type="match status" value="1"/>
</dbReference>
<keyword evidence="5" id="KW-1015">Disulfide bond</keyword>
<evidence type="ECO:0000256" key="5">
    <source>
        <dbReference type="ARBA" id="ARBA00023157"/>
    </source>
</evidence>
<dbReference type="Gramene" id="PNT62317">
    <property type="protein sequence ID" value="PNT62317"/>
    <property type="gene ID" value="BRADI_4g01661v3"/>
</dbReference>
<dbReference type="InterPro" id="IPR000742">
    <property type="entry name" value="EGF"/>
</dbReference>
<dbReference type="GO" id="GO:0005886">
    <property type="term" value="C:plasma membrane"/>
    <property type="evidence" value="ECO:0000318"/>
    <property type="project" value="GO_Central"/>
</dbReference>
<dbReference type="InterPro" id="IPR008271">
    <property type="entry name" value="Ser/Thr_kinase_AS"/>
</dbReference>
<evidence type="ECO:0000259" key="8">
    <source>
        <dbReference type="PROSITE" id="PS50011"/>
    </source>
</evidence>
<feature type="transmembrane region" description="Helical" evidence="6">
    <location>
        <begin position="298"/>
        <end position="317"/>
    </location>
</feature>
<dbReference type="Gene3D" id="2.10.25.10">
    <property type="entry name" value="Laminin"/>
    <property type="match status" value="2"/>
</dbReference>
<gene>
    <name evidence="9" type="ORF">BRADI_4g01661v3</name>
</gene>
<dbReference type="SMART" id="SM00179">
    <property type="entry name" value="EGF_CA"/>
    <property type="match status" value="1"/>
</dbReference>
<dbReference type="SUPFAM" id="SSF56112">
    <property type="entry name" value="Protein kinase-like (PK-like)"/>
    <property type="match status" value="1"/>
</dbReference>
<evidence type="ECO:0000256" key="1">
    <source>
        <dbReference type="ARBA" id="ARBA00022527"/>
    </source>
</evidence>
<dbReference type="PANTHER" id="PTHR27005:SF165">
    <property type="entry name" value="OS03G0642600 PROTEIN"/>
    <property type="match status" value="1"/>
</dbReference>
<dbReference type="InterPro" id="IPR000719">
    <property type="entry name" value="Prot_kinase_dom"/>
</dbReference>
<dbReference type="AlphaFoldDB" id="A0A2K2CJW7"/>
<dbReference type="STRING" id="15368.A0A2K2CJW7"/>
<evidence type="ECO:0000256" key="3">
    <source>
        <dbReference type="ARBA" id="ARBA00022741"/>
    </source>
</evidence>
<organism evidence="9">
    <name type="scientific">Brachypodium distachyon</name>
    <name type="common">Purple false brome</name>
    <name type="synonym">Trachynia distachya</name>
    <dbReference type="NCBI Taxonomy" id="15368"/>
    <lineage>
        <taxon>Eukaryota</taxon>
        <taxon>Viridiplantae</taxon>
        <taxon>Streptophyta</taxon>
        <taxon>Embryophyta</taxon>
        <taxon>Tracheophyta</taxon>
        <taxon>Spermatophyta</taxon>
        <taxon>Magnoliopsida</taxon>
        <taxon>Liliopsida</taxon>
        <taxon>Poales</taxon>
        <taxon>Poaceae</taxon>
        <taxon>BOP clade</taxon>
        <taxon>Pooideae</taxon>
        <taxon>Stipodae</taxon>
        <taxon>Brachypodieae</taxon>
        <taxon>Brachypodium</taxon>
    </lineage>
</organism>
<dbReference type="CDD" id="cd00054">
    <property type="entry name" value="EGF_CA"/>
    <property type="match status" value="1"/>
</dbReference>
<dbReference type="GO" id="GO:0005524">
    <property type="term" value="F:ATP binding"/>
    <property type="evidence" value="ECO:0007669"/>
    <property type="project" value="UniProtKB-KW"/>
</dbReference>
<evidence type="ECO:0000256" key="2">
    <source>
        <dbReference type="ARBA" id="ARBA00022679"/>
    </source>
</evidence>
<reference evidence="10" key="3">
    <citation type="submission" date="2018-08" db="UniProtKB">
        <authorList>
            <consortium name="EnsemblPlants"/>
        </authorList>
    </citation>
    <scope>IDENTIFICATION</scope>
    <source>
        <strain evidence="10">cv. Bd21</strain>
    </source>
</reference>
<keyword evidence="11" id="KW-1185">Reference proteome</keyword>
<sequence length="631" mass="70604">MKEVSVLLMLITFQLVALSATSSGLSISLPGCPDNMNSYFSVTCNSTFQPPRLMVGDPLEPTEIIDNSLERGELRVYGSISYNCLPNPDLYVAGCYSYCQGINSTSKGAPCTGKDCCETTITPNLTDFAALLVINQSSVWTFNPCFYAMLAEVGWYSFRQQDLVGHLGFINEREKRGVPLVGDWAIRNGSCPKDGAKAPMGYACVSSNSYCMDAINGPGYTCNCSEGYEGNPYLPKGCQDIDECKLYNQNPKYRELYPCKNGECRNTPGGYVCKCGIGKRSDGKNSGCQPVLSQIERVVIGLSVSVVVVMALTFMLAMKFQRRKHRKEKDEYFKQNGGLKLYDEMRSRQVDTIRILTEKEAKKATDNYSDDRVLAHGGHGMVYRGTLDDDKEIIILSQINHRNIVRLLGCCLEVDVPMLVYEFIPNAEALAYIHSSTSRAILHGDVKSLNILLDDEYNAKVADFGASALKSIDKDDFIMLIQGTLGYLDPETFVSHTLLTELITRKRAIFIDNLNEKKSLLHTFIMMFHQKKLYDILDYDIIEDEVMVVLEKLAELAMLCLGPRGDERPTMKEVAGRLQMLRRIQLQQVTTENPIRMHYPDGEPAMSIPSEELKYQSMDTAKLALDVDIAR</sequence>
<feature type="signal peptide" evidence="7">
    <location>
        <begin position="1"/>
        <end position="24"/>
    </location>
</feature>
<keyword evidence="1" id="KW-0723">Serine/threonine-protein kinase</keyword>